<dbReference type="GeneID" id="36380261"/>
<evidence type="ECO:0000259" key="2">
    <source>
        <dbReference type="PROSITE" id="PS50006"/>
    </source>
</evidence>
<dbReference type="AlphaFoldDB" id="A0A090LDL4"/>
<feature type="region of interest" description="Disordered" evidence="1">
    <location>
        <begin position="1"/>
        <end position="48"/>
    </location>
</feature>
<evidence type="ECO:0000313" key="4">
    <source>
        <dbReference type="Proteomes" id="UP000035682"/>
    </source>
</evidence>
<feature type="region of interest" description="Disordered" evidence="1">
    <location>
        <begin position="214"/>
        <end position="234"/>
    </location>
</feature>
<reference evidence="3 4" key="1">
    <citation type="submission" date="2014-09" db="EMBL/GenBank/DDBJ databases">
        <authorList>
            <person name="Martin A.A."/>
        </authorList>
    </citation>
    <scope>NUCLEOTIDE SEQUENCE</scope>
    <source>
        <strain evidence="4">ED321</strain>
        <strain evidence="3">ED321 Heterogonic</strain>
    </source>
</reference>
<evidence type="ECO:0000313" key="6">
    <source>
        <dbReference type="WormBase" id="SRAE_2000255800"/>
    </source>
</evidence>
<dbReference type="PANTHER" id="PTHR23308">
    <property type="entry name" value="NUCLEAR INHIBITOR OF PROTEIN PHOSPHATASE-1"/>
    <property type="match status" value="1"/>
</dbReference>
<dbReference type="InterPro" id="IPR050923">
    <property type="entry name" value="Cell_Proc_Reg/RNA_Proc"/>
</dbReference>
<gene>
    <name evidence="3 5 6" type="ORF">SRAE_2000255800</name>
</gene>
<dbReference type="RefSeq" id="XP_024507096.1">
    <property type="nucleotide sequence ID" value="XM_024653639.1"/>
</dbReference>
<feature type="compositionally biased region" description="Basic and acidic residues" evidence="1">
    <location>
        <begin position="223"/>
        <end position="232"/>
    </location>
</feature>
<reference evidence="5" key="2">
    <citation type="submission" date="2020-12" db="UniProtKB">
        <authorList>
            <consortium name="WormBaseParasite"/>
        </authorList>
    </citation>
    <scope>IDENTIFICATION</scope>
</reference>
<dbReference type="SUPFAM" id="SSF49879">
    <property type="entry name" value="SMAD/FHA domain"/>
    <property type="match status" value="1"/>
</dbReference>
<dbReference type="Proteomes" id="UP000035682">
    <property type="component" value="Unplaced"/>
</dbReference>
<dbReference type="PROSITE" id="PS50006">
    <property type="entry name" value="FHA_DOMAIN"/>
    <property type="match status" value="1"/>
</dbReference>
<feature type="domain" description="FHA" evidence="2">
    <location>
        <begin position="83"/>
        <end position="136"/>
    </location>
</feature>
<evidence type="ECO:0000313" key="3">
    <source>
        <dbReference type="EMBL" id="CEF67896.1"/>
    </source>
</evidence>
<accession>A0A090LDL4</accession>
<evidence type="ECO:0000313" key="5">
    <source>
        <dbReference type="WBParaSite" id="SRAE_2000255800.1"/>
    </source>
</evidence>
<organism evidence="3">
    <name type="scientific">Strongyloides ratti</name>
    <name type="common">Parasitic roundworm</name>
    <dbReference type="NCBI Taxonomy" id="34506"/>
    <lineage>
        <taxon>Eukaryota</taxon>
        <taxon>Metazoa</taxon>
        <taxon>Ecdysozoa</taxon>
        <taxon>Nematoda</taxon>
        <taxon>Chromadorea</taxon>
        <taxon>Rhabditida</taxon>
        <taxon>Tylenchina</taxon>
        <taxon>Panagrolaimomorpha</taxon>
        <taxon>Strongyloidoidea</taxon>
        <taxon>Strongyloididae</taxon>
        <taxon>Strongyloides</taxon>
    </lineage>
</organism>
<dbReference type="OrthoDB" id="433755at2759"/>
<keyword evidence="4" id="KW-1185">Reference proteome</keyword>
<dbReference type="Gene3D" id="2.60.200.20">
    <property type="match status" value="1"/>
</dbReference>
<dbReference type="WBParaSite" id="SRAE_2000255800.1">
    <property type="protein sequence ID" value="SRAE_2000255800.1"/>
    <property type="gene ID" value="WBGene00262768"/>
</dbReference>
<dbReference type="CTD" id="36380261"/>
<dbReference type="WormBase" id="SRAE_2000255800">
    <property type="protein sequence ID" value="SRP09648"/>
    <property type="gene ID" value="WBGene00262768"/>
</dbReference>
<dbReference type="InterPro" id="IPR008984">
    <property type="entry name" value="SMAD_FHA_dom_sf"/>
</dbReference>
<evidence type="ECO:0000256" key="1">
    <source>
        <dbReference type="SAM" id="MobiDB-lite"/>
    </source>
</evidence>
<dbReference type="InterPro" id="IPR000253">
    <property type="entry name" value="FHA_dom"/>
</dbReference>
<dbReference type="SMART" id="SM00240">
    <property type="entry name" value="FHA"/>
    <property type="match status" value="1"/>
</dbReference>
<feature type="compositionally biased region" description="Polar residues" evidence="1">
    <location>
        <begin position="1"/>
        <end position="11"/>
    </location>
</feature>
<name>A0A090LDL4_STRRB</name>
<dbReference type="Pfam" id="PF00498">
    <property type="entry name" value="FHA"/>
    <property type="match status" value="1"/>
</dbReference>
<proteinExistence type="predicted"/>
<dbReference type="STRING" id="34506.A0A090LDL4"/>
<protein>
    <submittedName>
        <fullName evidence="3 5">Kanadaptin</fullName>
    </submittedName>
</protein>
<dbReference type="EMBL" id="LN609529">
    <property type="protein sequence ID" value="CEF67896.1"/>
    <property type="molecule type" value="Genomic_DNA"/>
</dbReference>
<sequence length="281" mass="32357">MSSNEDGTFSAPSLKPKNLDSAENDEACCSQEDKIATKNISDYSPPEWSKDIPPDSIYNLEIIKNGVIVETVKLNKSKNTSYFTIGRMPENDIVMLHPSISRIHSIIQYGNGDDGIGYYIMDNSSAHKTKLNRKVLDSGKFTKLRNGFSIQLGGSTRFIVFNGPDEEQKRENERHSIEYNMLKEMLKARKNQAVANVAEESKFDYESYNSRDDYGNTVDDTAEDPKTDKAEDFWNEMARQRKKRRYDDRDEETFWDETKSISDIRKKKAEEEKISFDSNDF</sequence>